<evidence type="ECO:0000313" key="1">
    <source>
        <dbReference type="EMBL" id="KAK1358185.1"/>
    </source>
</evidence>
<dbReference type="EMBL" id="JAUIZM010000011">
    <property type="protein sequence ID" value="KAK1358185.1"/>
    <property type="molecule type" value="Genomic_DNA"/>
</dbReference>
<dbReference type="AlphaFoldDB" id="A0AAD8M197"/>
<protein>
    <submittedName>
        <fullName evidence="1">Uncharacterized protein</fullName>
    </submittedName>
</protein>
<reference evidence="1" key="2">
    <citation type="submission" date="2023-05" db="EMBL/GenBank/DDBJ databases">
        <authorList>
            <person name="Schelkunov M.I."/>
        </authorList>
    </citation>
    <scope>NUCLEOTIDE SEQUENCE</scope>
    <source>
        <strain evidence="1">Hsosn_3</strain>
        <tissue evidence="1">Leaf</tissue>
    </source>
</reference>
<organism evidence="1 2">
    <name type="scientific">Heracleum sosnowskyi</name>
    <dbReference type="NCBI Taxonomy" id="360622"/>
    <lineage>
        <taxon>Eukaryota</taxon>
        <taxon>Viridiplantae</taxon>
        <taxon>Streptophyta</taxon>
        <taxon>Embryophyta</taxon>
        <taxon>Tracheophyta</taxon>
        <taxon>Spermatophyta</taxon>
        <taxon>Magnoliopsida</taxon>
        <taxon>eudicotyledons</taxon>
        <taxon>Gunneridae</taxon>
        <taxon>Pentapetalae</taxon>
        <taxon>asterids</taxon>
        <taxon>campanulids</taxon>
        <taxon>Apiales</taxon>
        <taxon>Apiaceae</taxon>
        <taxon>Apioideae</taxon>
        <taxon>apioid superclade</taxon>
        <taxon>Tordylieae</taxon>
        <taxon>Tordyliinae</taxon>
        <taxon>Heracleum</taxon>
    </lineage>
</organism>
<keyword evidence="2" id="KW-1185">Reference proteome</keyword>
<sequence>MVDTKLYLCFKATNTKEESVYLIFSAKVSDLTGNAQTSTPHFTFENSITGVSSMGCGLFDSKIVLTGGVSGKENNMEYKYRLVTYDIVTKKMGELSSYFDEGENDKFCLTTFDNVDIHVYVFEIFSHKGVDGGLSLVIFNLKKYKYNYNDFSHEGITSISSISGCFVLPRDDETKRSKESKLHKFFLQGEDLFFAICFVGKICPCVLLHSKSSWE</sequence>
<reference evidence="1" key="1">
    <citation type="submission" date="2023-02" db="EMBL/GenBank/DDBJ databases">
        <title>Genome of toxic invasive species Heracleum sosnowskyi carries increased number of genes despite the absence of recent whole-genome duplications.</title>
        <authorList>
            <person name="Schelkunov M."/>
            <person name="Shtratnikova V."/>
            <person name="Makarenko M."/>
            <person name="Klepikova A."/>
            <person name="Omelchenko D."/>
            <person name="Novikova G."/>
            <person name="Obukhova E."/>
            <person name="Bogdanov V."/>
            <person name="Penin A."/>
            <person name="Logacheva M."/>
        </authorList>
    </citation>
    <scope>NUCLEOTIDE SEQUENCE</scope>
    <source>
        <strain evidence="1">Hsosn_3</strain>
        <tissue evidence="1">Leaf</tissue>
    </source>
</reference>
<dbReference type="Proteomes" id="UP001237642">
    <property type="component" value="Unassembled WGS sequence"/>
</dbReference>
<proteinExistence type="predicted"/>
<name>A0AAD8M197_9APIA</name>
<accession>A0AAD8M197</accession>
<gene>
    <name evidence="1" type="ORF">POM88_051441</name>
</gene>
<comment type="caution">
    <text evidence="1">The sequence shown here is derived from an EMBL/GenBank/DDBJ whole genome shotgun (WGS) entry which is preliminary data.</text>
</comment>
<evidence type="ECO:0000313" key="2">
    <source>
        <dbReference type="Proteomes" id="UP001237642"/>
    </source>
</evidence>